<dbReference type="InterPro" id="IPR016181">
    <property type="entry name" value="Acyl_CoA_acyltransferase"/>
</dbReference>
<dbReference type="GeneID" id="89689157"/>
<dbReference type="InterPro" id="IPR014078">
    <property type="entry name" value="Nudix_YtkD"/>
</dbReference>
<dbReference type="PROSITE" id="PS00893">
    <property type="entry name" value="NUDIX_BOX"/>
    <property type="match status" value="1"/>
</dbReference>
<evidence type="ECO:0000256" key="3">
    <source>
        <dbReference type="RuleBase" id="RU003476"/>
    </source>
</evidence>
<keyword evidence="7" id="KW-1185">Reference proteome</keyword>
<dbReference type="EMBL" id="QJKD01000010">
    <property type="protein sequence ID" value="PXX51318.1"/>
    <property type="molecule type" value="Genomic_DNA"/>
</dbReference>
<comment type="caution">
    <text evidence="6">The sequence shown here is derived from an EMBL/GenBank/DDBJ whole genome shotgun (WGS) entry which is preliminary data.</text>
</comment>
<evidence type="ECO:0000313" key="6">
    <source>
        <dbReference type="EMBL" id="PXX51318.1"/>
    </source>
</evidence>
<proteinExistence type="inferred from homology"/>
<dbReference type="CDD" id="cd04301">
    <property type="entry name" value="NAT_SF"/>
    <property type="match status" value="1"/>
</dbReference>
<comment type="similarity">
    <text evidence="3">Belongs to the Nudix hydrolase family.</text>
</comment>
<dbReference type="Proteomes" id="UP000248057">
    <property type="component" value="Unassembled WGS sequence"/>
</dbReference>
<dbReference type="CDD" id="cd04665">
    <property type="entry name" value="NUDIX_RppH"/>
    <property type="match status" value="1"/>
</dbReference>
<dbReference type="PRINTS" id="PR00502">
    <property type="entry name" value="NUDIXFAMILY"/>
</dbReference>
<dbReference type="RefSeq" id="WP_341457973.1">
    <property type="nucleotide sequence ID" value="NZ_QJKD01000010.1"/>
</dbReference>
<dbReference type="InterPro" id="IPR015797">
    <property type="entry name" value="NUDIX_hydrolase-like_dom_sf"/>
</dbReference>
<comment type="cofactor">
    <cofactor evidence="1">
        <name>Mg(2+)</name>
        <dbReference type="ChEBI" id="CHEBI:18420"/>
    </cofactor>
</comment>
<dbReference type="InterPro" id="IPR000182">
    <property type="entry name" value="GNAT_dom"/>
</dbReference>
<accession>A0A2V3Y1F2</accession>
<evidence type="ECO:0000256" key="1">
    <source>
        <dbReference type="ARBA" id="ARBA00001946"/>
    </source>
</evidence>
<protein>
    <submittedName>
        <fullName evidence="6">NUDIX domain-containing protein</fullName>
    </submittedName>
</protein>
<dbReference type="GO" id="GO:0016747">
    <property type="term" value="F:acyltransferase activity, transferring groups other than amino-acyl groups"/>
    <property type="evidence" value="ECO:0007669"/>
    <property type="project" value="InterPro"/>
</dbReference>
<dbReference type="Gene3D" id="3.90.79.10">
    <property type="entry name" value="Nucleoside Triphosphate Pyrophosphohydrolase"/>
    <property type="match status" value="1"/>
</dbReference>
<evidence type="ECO:0000313" key="7">
    <source>
        <dbReference type="Proteomes" id="UP000248057"/>
    </source>
</evidence>
<evidence type="ECO:0000259" key="5">
    <source>
        <dbReference type="PROSITE" id="PS51462"/>
    </source>
</evidence>
<dbReference type="GO" id="GO:0016787">
    <property type="term" value="F:hydrolase activity"/>
    <property type="evidence" value="ECO:0007669"/>
    <property type="project" value="UniProtKB-KW"/>
</dbReference>
<dbReference type="Pfam" id="PF00583">
    <property type="entry name" value="Acetyltransf_1"/>
    <property type="match status" value="1"/>
</dbReference>
<keyword evidence="2 3" id="KW-0378">Hydrolase</keyword>
<organism evidence="6 7">
    <name type="scientific">Hungatella effluvii</name>
    <dbReference type="NCBI Taxonomy" id="1096246"/>
    <lineage>
        <taxon>Bacteria</taxon>
        <taxon>Bacillati</taxon>
        <taxon>Bacillota</taxon>
        <taxon>Clostridia</taxon>
        <taxon>Lachnospirales</taxon>
        <taxon>Lachnospiraceae</taxon>
        <taxon>Hungatella</taxon>
    </lineage>
</organism>
<dbReference type="AlphaFoldDB" id="A0A2V3Y1F2"/>
<dbReference type="PROSITE" id="PS51186">
    <property type="entry name" value="GNAT"/>
    <property type="match status" value="1"/>
</dbReference>
<dbReference type="InterPro" id="IPR000086">
    <property type="entry name" value="NUDIX_hydrolase_dom"/>
</dbReference>
<dbReference type="Gene3D" id="3.40.630.30">
    <property type="match status" value="1"/>
</dbReference>
<dbReference type="PROSITE" id="PS51462">
    <property type="entry name" value="NUDIX"/>
    <property type="match status" value="1"/>
</dbReference>
<reference evidence="6 7" key="1">
    <citation type="submission" date="2018-05" db="EMBL/GenBank/DDBJ databases">
        <title>Genomic Encyclopedia of Type Strains, Phase IV (KMG-IV): sequencing the most valuable type-strain genomes for metagenomic binning, comparative biology and taxonomic classification.</title>
        <authorList>
            <person name="Goeker M."/>
        </authorList>
    </citation>
    <scope>NUCLEOTIDE SEQUENCE [LARGE SCALE GENOMIC DNA]</scope>
    <source>
        <strain evidence="6 7">DSM 24995</strain>
    </source>
</reference>
<dbReference type="SUPFAM" id="SSF55811">
    <property type="entry name" value="Nudix"/>
    <property type="match status" value="1"/>
</dbReference>
<feature type="domain" description="N-acetyltransferase" evidence="4">
    <location>
        <begin position="156"/>
        <end position="317"/>
    </location>
</feature>
<gene>
    <name evidence="6" type="ORF">DFR60_11018</name>
</gene>
<dbReference type="InterPro" id="IPR020084">
    <property type="entry name" value="NUDIX_hydrolase_CS"/>
</dbReference>
<evidence type="ECO:0000259" key="4">
    <source>
        <dbReference type="PROSITE" id="PS51186"/>
    </source>
</evidence>
<dbReference type="SUPFAM" id="SSF55729">
    <property type="entry name" value="Acyl-CoA N-acyltransferases (Nat)"/>
    <property type="match status" value="1"/>
</dbReference>
<dbReference type="PANTHER" id="PTHR43046">
    <property type="entry name" value="GDP-MANNOSE MANNOSYL HYDROLASE"/>
    <property type="match status" value="1"/>
</dbReference>
<dbReference type="Pfam" id="PF00293">
    <property type="entry name" value="NUDIX"/>
    <property type="match status" value="1"/>
</dbReference>
<dbReference type="InterPro" id="IPR020476">
    <property type="entry name" value="Nudix_hydrolase"/>
</dbReference>
<dbReference type="PANTHER" id="PTHR43046:SF14">
    <property type="entry name" value="MUTT_NUDIX FAMILY PROTEIN"/>
    <property type="match status" value="1"/>
</dbReference>
<feature type="domain" description="Nudix hydrolase" evidence="5">
    <location>
        <begin position="12"/>
        <end position="161"/>
    </location>
</feature>
<name>A0A2V3Y1F2_9FIRM</name>
<evidence type="ECO:0000256" key="2">
    <source>
        <dbReference type="ARBA" id="ARBA00022801"/>
    </source>
</evidence>
<sequence>MKQVAFYEKADDELLHFAVIAAKYQGRWVLCKHKERSTWEFPGGHREAGETIEAAAVRELYEETGAAEYRMVPVSVHSVTDQAQSGEKQAESLGMLFYAEISRFDQLPPAFEMEKIECFEKPPDNWTYPEIQPLLFQHLRQAAGKKMICAEKKESLLYRRAGSHDRELLTRLRLEVLRAANGLEEDVDLSRTELESRRYYETCFPEDSHAAWLVFDGEEVVGTGAVSFFQVMPTYHNPSGKKAYIMNMYTRPDYRRRGIAYRVLELLTSEAEMRQIDVVTLEATAAGRPLYEAFGFTAKRDEMELLGGSRQMDAPACPFGSLLAEINSETQERRK</sequence>